<reference evidence="1" key="1">
    <citation type="submission" date="2009-01" db="EMBL/GenBank/DDBJ databases">
        <title>Complete sequence of Anaeromyxobacter dehalogenans 2CP-1.</title>
        <authorList>
            <consortium name="US DOE Joint Genome Institute"/>
            <person name="Lucas S."/>
            <person name="Copeland A."/>
            <person name="Lapidus A."/>
            <person name="Glavina del Rio T."/>
            <person name="Dalin E."/>
            <person name="Tice H."/>
            <person name="Bruce D."/>
            <person name="Goodwin L."/>
            <person name="Pitluck S."/>
            <person name="Saunders E."/>
            <person name="Brettin T."/>
            <person name="Detter J.C."/>
            <person name="Han C."/>
            <person name="Larimer F."/>
            <person name="Land M."/>
            <person name="Hauser L."/>
            <person name="Kyrpides N."/>
            <person name="Ovchinnikova G."/>
            <person name="Beliaev A.S."/>
            <person name="Richardson P."/>
        </authorList>
    </citation>
    <scope>NUCLEOTIDE SEQUENCE</scope>
    <source>
        <strain evidence="1">2CP-1</strain>
    </source>
</reference>
<name>B8JDW6_ANAD2</name>
<proteinExistence type="predicted"/>
<gene>
    <name evidence="1" type="ordered locus">A2cp1_0859</name>
</gene>
<organism evidence="1 2">
    <name type="scientific">Anaeromyxobacter dehalogenans (strain ATCC BAA-258 / DSM 21875 / 2CP-1)</name>
    <dbReference type="NCBI Taxonomy" id="455488"/>
    <lineage>
        <taxon>Bacteria</taxon>
        <taxon>Pseudomonadati</taxon>
        <taxon>Myxococcota</taxon>
        <taxon>Myxococcia</taxon>
        <taxon>Myxococcales</taxon>
        <taxon>Cystobacterineae</taxon>
        <taxon>Anaeromyxobacteraceae</taxon>
        <taxon>Anaeromyxobacter</taxon>
    </lineage>
</organism>
<dbReference type="Gene3D" id="2.60.290.11">
    <property type="entry name" value="TM1070-like"/>
    <property type="match status" value="1"/>
</dbReference>
<dbReference type="PIRSF" id="PIRSF008711">
    <property type="entry name" value="UCP008711"/>
    <property type="match status" value="1"/>
</dbReference>
<dbReference type="HOGENOM" id="CLU_143451_0_0_7"/>
<dbReference type="KEGG" id="acp:A2cp1_0859"/>
<dbReference type="InterPro" id="IPR036698">
    <property type="entry name" value="TM1070-like_sf"/>
</dbReference>
<sequence length="128" mass="14259">MRAIGHRTWAIPEGYLPPRGRPEDRALESHEAACVLNAGDEDAHLELRVFFADREPAGPYRLTVGARRTLHLRLDDLRDPEPIPRGTDYATVIRSDVPVVVQHTRLDARRAESALMTTLAWAAAEEGA</sequence>
<dbReference type="SUPFAM" id="SSF89232">
    <property type="entry name" value="Hypothetical protein TM1070"/>
    <property type="match status" value="1"/>
</dbReference>
<evidence type="ECO:0000313" key="2">
    <source>
        <dbReference type="Proteomes" id="UP000007089"/>
    </source>
</evidence>
<dbReference type="InterPro" id="IPR009794">
    <property type="entry name" value="ASRT"/>
</dbReference>
<dbReference type="AlphaFoldDB" id="B8JDW6"/>
<dbReference type="EMBL" id="CP001359">
    <property type="protein sequence ID" value="ACL64211.1"/>
    <property type="molecule type" value="Genomic_DNA"/>
</dbReference>
<dbReference type="Pfam" id="PF07100">
    <property type="entry name" value="ASRT"/>
    <property type="match status" value="1"/>
</dbReference>
<accession>B8JDW6</accession>
<evidence type="ECO:0008006" key="3">
    <source>
        <dbReference type="Google" id="ProtNLM"/>
    </source>
</evidence>
<evidence type="ECO:0000313" key="1">
    <source>
        <dbReference type="EMBL" id="ACL64211.1"/>
    </source>
</evidence>
<dbReference type="RefSeq" id="WP_012632219.1">
    <property type="nucleotide sequence ID" value="NC_011891.1"/>
</dbReference>
<dbReference type="Proteomes" id="UP000007089">
    <property type="component" value="Chromosome"/>
</dbReference>
<protein>
    <recommendedName>
        <fullName evidence="3">Sensory rhodopsin transducer</fullName>
    </recommendedName>
</protein>
<keyword evidence="2" id="KW-1185">Reference proteome</keyword>